<reference evidence="1" key="1">
    <citation type="submission" date="2014-12" db="EMBL/GenBank/DDBJ databases">
        <title>Insight into the proteome of Arion vulgaris.</title>
        <authorList>
            <person name="Aradska J."/>
            <person name="Bulat T."/>
            <person name="Smidak R."/>
            <person name="Sarate P."/>
            <person name="Gangsoo J."/>
            <person name="Sialana F."/>
            <person name="Bilban M."/>
            <person name="Lubec G."/>
        </authorList>
    </citation>
    <scope>NUCLEOTIDE SEQUENCE</scope>
    <source>
        <tissue evidence="1">Skin</tissue>
    </source>
</reference>
<dbReference type="EMBL" id="HACG01005756">
    <property type="protein sequence ID" value="CEK52621.1"/>
    <property type="molecule type" value="Transcribed_RNA"/>
</dbReference>
<feature type="non-terminal residue" evidence="1">
    <location>
        <position position="1"/>
    </location>
</feature>
<sequence>FGDLDHCPKGYFIGMWIQFLAATDSKAVYMSNGGHLSSGHGIAMSYSRSGLEFIFKTKDGKEWRVEGR</sequence>
<organism evidence="1">
    <name type="scientific">Arion vulgaris</name>
    <dbReference type="NCBI Taxonomy" id="1028688"/>
    <lineage>
        <taxon>Eukaryota</taxon>
        <taxon>Metazoa</taxon>
        <taxon>Spiralia</taxon>
        <taxon>Lophotrochozoa</taxon>
        <taxon>Mollusca</taxon>
        <taxon>Gastropoda</taxon>
        <taxon>Heterobranchia</taxon>
        <taxon>Euthyneura</taxon>
        <taxon>Panpulmonata</taxon>
        <taxon>Eupulmonata</taxon>
        <taxon>Stylommatophora</taxon>
        <taxon>Helicina</taxon>
        <taxon>Arionoidea</taxon>
        <taxon>Arionidae</taxon>
        <taxon>Arion</taxon>
    </lineage>
</organism>
<proteinExistence type="predicted"/>
<dbReference type="AlphaFoldDB" id="A0A0B6Y9W8"/>
<gene>
    <name evidence="1" type="primary">ORF17446</name>
</gene>
<evidence type="ECO:0000313" key="1">
    <source>
        <dbReference type="EMBL" id="CEK52621.1"/>
    </source>
</evidence>
<protein>
    <submittedName>
        <fullName evidence="1">Uncharacterized protein</fullName>
    </submittedName>
</protein>
<accession>A0A0B6Y9W8</accession>
<feature type="non-terminal residue" evidence="1">
    <location>
        <position position="68"/>
    </location>
</feature>
<name>A0A0B6Y9W8_9EUPU</name>